<accession>A0AAE1GPW6</accession>
<dbReference type="AlphaFoldDB" id="A0AAE1GPW6"/>
<dbReference type="Proteomes" id="UP001286313">
    <property type="component" value="Unassembled WGS sequence"/>
</dbReference>
<protein>
    <submittedName>
        <fullName evidence="1">Uncharacterized protein</fullName>
    </submittedName>
</protein>
<gene>
    <name evidence="1" type="ORF">Pcinc_002679</name>
</gene>
<proteinExistence type="predicted"/>
<dbReference type="EMBL" id="JAWQEG010000201">
    <property type="protein sequence ID" value="KAK3893523.1"/>
    <property type="molecule type" value="Genomic_DNA"/>
</dbReference>
<keyword evidence="2" id="KW-1185">Reference proteome</keyword>
<organism evidence="1 2">
    <name type="scientific">Petrolisthes cinctipes</name>
    <name type="common">Flat porcelain crab</name>
    <dbReference type="NCBI Taxonomy" id="88211"/>
    <lineage>
        <taxon>Eukaryota</taxon>
        <taxon>Metazoa</taxon>
        <taxon>Ecdysozoa</taxon>
        <taxon>Arthropoda</taxon>
        <taxon>Crustacea</taxon>
        <taxon>Multicrustacea</taxon>
        <taxon>Malacostraca</taxon>
        <taxon>Eumalacostraca</taxon>
        <taxon>Eucarida</taxon>
        <taxon>Decapoda</taxon>
        <taxon>Pleocyemata</taxon>
        <taxon>Anomura</taxon>
        <taxon>Galatheoidea</taxon>
        <taxon>Porcellanidae</taxon>
        <taxon>Petrolisthes</taxon>
    </lineage>
</organism>
<reference evidence="1" key="1">
    <citation type="submission" date="2023-10" db="EMBL/GenBank/DDBJ databases">
        <title>Genome assemblies of two species of porcelain crab, Petrolisthes cinctipes and Petrolisthes manimaculis (Anomura: Porcellanidae).</title>
        <authorList>
            <person name="Angst P."/>
        </authorList>
    </citation>
    <scope>NUCLEOTIDE SEQUENCE</scope>
    <source>
        <strain evidence="1">PB745_01</strain>
        <tissue evidence="1">Gill</tissue>
    </source>
</reference>
<evidence type="ECO:0000313" key="1">
    <source>
        <dbReference type="EMBL" id="KAK3893523.1"/>
    </source>
</evidence>
<evidence type="ECO:0000313" key="2">
    <source>
        <dbReference type="Proteomes" id="UP001286313"/>
    </source>
</evidence>
<comment type="caution">
    <text evidence="1">The sequence shown here is derived from an EMBL/GenBank/DDBJ whole genome shotgun (WGS) entry which is preliminary data.</text>
</comment>
<name>A0AAE1GPW6_PETCI</name>
<sequence length="98" mass="11472">MHFANNEEDKKDDRLFKIRKILNEVQDTYMAAYKSHKELDLETNPSEDSLPSSESYQHYNQACVFPRRHQPLLWGVSCEESADRSVCLHHMPACTETE</sequence>